<keyword evidence="1" id="KW-0813">Transport</keyword>
<keyword evidence="6" id="KW-0408">Iron</keyword>
<dbReference type="SUPFAM" id="SSF54862">
    <property type="entry name" value="4Fe-4S ferredoxins"/>
    <property type="match status" value="1"/>
</dbReference>
<evidence type="ECO:0000259" key="8">
    <source>
        <dbReference type="PROSITE" id="PS51379"/>
    </source>
</evidence>
<dbReference type="InterPro" id="IPR017900">
    <property type="entry name" value="4Fe4S_Fe_S_CS"/>
</dbReference>
<evidence type="ECO:0000256" key="6">
    <source>
        <dbReference type="ARBA" id="ARBA00023004"/>
    </source>
</evidence>
<feature type="domain" description="4Fe-4S ferredoxin-type" evidence="8">
    <location>
        <begin position="82"/>
        <end position="111"/>
    </location>
</feature>
<dbReference type="CDD" id="cd10563">
    <property type="entry name" value="CooF_like"/>
    <property type="match status" value="1"/>
</dbReference>
<proteinExistence type="predicted"/>
<dbReference type="PROSITE" id="PS51379">
    <property type="entry name" value="4FE4S_FER_2"/>
    <property type="match status" value="3"/>
</dbReference>
<name>A0A5D0MG70_FLESI</name>
<dbReference type="Gene3D" id="3.30.70.20">
    <property type="match status" value="2"/>
</dbReference>
<keyword evidence="4" id="KW-0677">Repeat</keyword>
<dbReference type="InterPro" id="IPR017896">
    <property type="entry name" value="4Fe4S_Fe-S-bd"/>
</dbReference>
<comment type="caution">
    <text evidence="9">The sequence shown here is derived from an EMBL/GenBank/DDBJ whole genome shotgun (WGS) entry which is preliminary data.</text>
</comment>
<dbReference type="Pfam" id="PF12797">
    <property type="entry name" value="Fer4_2"/>
    <property type="match status" value="1"/>
</dbReference>
<dbReference type="InterPro" id="IPR050954">
    <property type="entry name" value="ET_IronSulfur_Cluster-Binding"/>
</dbReference>
<protein>
    <submittedName>
        <fullName evidence="9">4Fe-4S dicluster domain-containing protein</fullName>
    </submittedName>
</protein>
<dbReference type="PANTHER" id="PTHR43177:SF5">
    <property type="entry name" value="ANAEROBIC DIMETHYL SULFOXIDE REDUCTASE CHAIN B-RELATED"/>
    <property type="match status" value="1"/>
</dbReference>
<dbReference type="AlphaFoldDB" id="A0A5D0MG70"/>
<dbReference type="GO" id="GO:0046872">
    <property type="term" value="F:metal ion binding"/>
    <property type="evidence" value="ECO:0007669"/>
    <property type="project" value="UniProtKB-KW"/>
</dbReference>
<keyword evidence="2" id="KW-0004">4Fe-4S</keyword>
<gene>
    <name evidence="9" type="ORF">FXF49_10145</name>
</gene>
<evidence type="ECO:0000256" key="5">
    <source>
        <dbReference type="ARBA" id="ARBA00022982"/>
    </source>
</evidence>
<evidence type="ECO:0000256" key="7">
    <source>
        <dbReference type="ARBA" id="ARBA00023014"/>
    </source>
</evidence>
<feature type="domain" description="4Fe-4S ferredoxin-type" evidence="8">
    <location>
        <begin position="2"/>
        <end position="31"/>
    </location>
</feature>
<dbReference type="EMBL" id="VSIV01000283">
    <property type="protein sequence ID" value="TYB32704.1"/>
    <property type="molecule type" value="Genomic_DNA"/>
</dbReference>
<evidence type="ECO:0000256" key="3">
    <source>
        <dbReference type="ARBA" id="ARBA00022723"/>
    </source>
</evidence>
<keyword evidence="3" id="KW-0479">Metal-binding</keyword>
<evidence type="ECO:0000256" key="1">
    <source>
        <dbReference type="ARBA" id="ARBA00022448"/>
    </source>
</evidence>
<sequence length="191" mass="21526">MKKIFIDYERCVGCKACEIACAVEHHPEKSLYALVGDSKVFSNVRVVAVDYINFASSCRHCDPAYCMDACPSGAIQRDEETDAVIVDPYMCKACAMCAMTCPFDAITFKETHYSAFNRDYAVKCDFCVDRVKNGELPACVESCKTNALVFQEADEFVRNKEKNDLKAYLLGASKEPENIRLYKELKKKMVV</sequence>
<dbReference type="Pfam" id="PF13247">
    <property type="entry name" value="Fer4_11"/>
    <property type="match status" value="1"/>
</dbReference>
<accession>A0A5D0MG70</accession>
<evidence type="ECO:0000313" key="9">
    <source>
        <dbReference type="EMBL" id="TYB32704.1"/>
    </source>
</evidence>
<keyword evidence="5" id="KW-0249">Electron transport</keyword>
<keyword evidence="7" id="KW-0411">Iron-sulfur</keyword>
<dbReference type="Proteomes" id="UP000323337">
    <property type="component" value="Unassembled WGS sequence"/>
</dbReference>
<evidence type="ECO:0000313" key="10">
    <source>
        <dbReference type="Proteomes" id="UP000323337"/>
    </source>
</evidence>
<evidence type="ECO:0000256" key="2">
    <source>
        <dbReference type="ARBA" id="ARBA00022485"/>
    </source>
</evidence>
<evidence type="ECO:0000256" key="4">
    <source>
        <dbReference type="ARBA" id="ARBA00022737"/>
    </source>
</evidence>
<dbReference type="GO" id="GO:0051539">
    <property type="term" value="F:4 iron, 4 sulfur cluster binding"/>
    <property type="evidence" value="ECO:0007669"/>
    <property type="project" value="UniProtKB-KW"/>
</dbReference>
<organism evidence="9 10">
    <name type="scientific">Flexistipes sinusarabici</name>
    <dbReference type="NCBI Taxonomy" id="2352"/>
    <lineage>
        <taxon>Bacteria</taxon>
        <taxon>Pseudomonadati</taxon>
        <taxon>Deferribacterota</taxon>
        <taxon>Deferribacteres</taxon>
        <taxon>Deferribacterales</taxon>
        <taxon>Flexistipitaceae</taxon>
        <taxon>Flexistipes</taxon>
    </lineage>
</organism>
<dbReference type="RefSeq" id="WP_303701777.1">
    <property type="nucleotide sequence ID" value="NZ_VSIV01000283.1"/>
</dbReference>
<feature type="domain" description="4Fe-4S ferredoxin-type" evidence="8">
    <location>
        <begin position="48"/>
        <end position="80"/>
    </location>
</feature>
<dbReference type="PANTHER" id="PTHR43177">
    <property type="entry name" value="PROTEIN NRFC"/>
    <property type="match status" value="1"/>
</dbReference>
<dbReference type="PROSITE" id="PS00198">
    <property type="entry name" value="4FE4S_FER_1"/>
    <property type="match status" value="1"/>
</dbReference>
<reference evidence="9 10" key="1">
    <citation type="submission" date="2019-08" db="EMBL/GenBank/DDBJ databases">
        <title>Genomic characterization of a novel candidate phylum (ARYD3) from a high temperature, high salinity tertiary oil reservoir in north central Oklahoma, USA.</title>
        <authorList>
            <person name="Youssef N.H."/>
            <person name="Yadav A."/>
            <person name="Elshahed M.S."/>
        </authorList>
    </citation>
    <scope>NUCLEOTIDE SEQUENCE [LARGE SCALE GENOMIC DNA]</scope>
    <source>
        <strain evidence="9">ARYD1</strain>
    </source>
</reference>